<evidence type="ECO:0000313" key="4">
    <source>
        <dbReference type="Proteomes" id="UP001501074"/>
    </source>
</evidence>
<evidence type="ECO:0000259" key="2">
    <source>
        <dbReference type="PROSITE" id="PS51084"/>
    </source>
</evidence>
<dbReference type="InterPro" id="IPR011146">
    <property type="entry name" value="HIT-like"/>
</dbReference>
<dbReference type="PANTHER" id="PTHR23089">
    <property type="entry name" value="HISTIDINE TRIAD HIT PROTEIN"/>
    <property type="match status" value="1"/>
</dbReference>
<feature type="short sequence motif" description="Histidine triad motif" evidence="1">
    <location>
        <begin position="96"/>
        <end position="100"/>
    </location>
</feature>
<evidence type="ECO:0000256" key="1">
    <source>
        <dbReference type="PROSITE-ProRule" id="PRU00464"/>
    </source>
</evidence>
<dbReference type="InterPro" id="IPR036265">
    <property type="entry name" value="HIT-like_sf"/>
</dbReference>
<dbReference type="PRINTS" id="PR00332">
    <property type="entry name" value="HISTRIAD"/>
</dbReference>
<gene>
    <name evidence="3" type="ORF">GCM10022223_46380</name>
</gene>
<comment type="caution">
    <text evidence="3">The sequence shown here is derived from an EMBL/GenBank/DDBJ whole genome shotgun (WGS) entry which is preliminary data.</text>
</comment>
<dbReference type="PROSITE" id="PS51084">
    <property type="entry name" value="HIT_2"/>
    <property type="match status" value="1"/>
</dbReference>
<proteinExistence type="predicted"/>
<evidence type="ECO:0000313" key="3">
    <source>
        <dbReference type="EMBL" id="GAA3624069.1"/>
    </source>
</evidence>
<feature type="domain" description="HIT" evidence="2">
    <location>
        <begin position="5"/>
        <end position="111"/>
    </location>
</feature>
<reference evidence="4" key="1">
    <citation type="journal article" date="2019" name="Int. J. Syst. Evol. Microbiol.">
        <title>The Global Catalogue of Microorganisms (GCM) 10K type strain sequencing project: providing services to taxonomists for standard genome sequencing and annotation.</title>
        <authorList>
            <consortium name="The Broad Institute Genomics Platform"/>
            <consortium name="The Broad Institute Genome Sequencing Center for Infectious Disease"/>
            <person name="Wu L."/>
            <person name="Ma J."/>
        </authorList>
    </citation>
    <scope>NUCLEOTIDE SEQUENCE [LARGE SCALE GENOMIC DNA]</scope>
    <source>
        <strain evidence="4">JCM 16902</strain>
    </source>
</reference>
<protein>
    <submittedName>
        <fullName evidence="3">Histidine triad nucleotide-binding protein</fullName>
    </submittedName>
</protein>
<dbReference type="EMBL" id="BAAAZO010000009">
    <property type="protein sequence ID" value="GAA3624069.1"/>
    <property type="molecule type" value="Genomic_DNA"/>
</dbReference>
<accession>A0ABP7A3A5</accession>
<keyword evidence="4" id="KW-1185">Reference proteome</keyword>
<dbReference type="RefSeq" id="WP_231487715.1">
    <property type="nucleotide sequence ID" value="NZ_BAAAZO010000009.1"/>
</dbReference>
<name>A0ABP7A3A5_9ACTN</name>
<dbReference type="CDD" id="cd01276">
    <property type="entry name" value="PKCI_related"/>
    <property type="match status" value="1"/>
</dbReference>
<dbReference type="Gene3D" id="3.30.428.10">
    <property type="entry name" value="HIT-like"/>
    <property type="match status" value="1"/>
</dbReference>
<dbReference type="InterPro" id="IPR001310">
    <property type="entry name" value="Histidine_triad_HIT"/>
</dbReference>
<organism evidence="3 4">
    <name type="scientific">Kineosporia mesophila</name>
    <dbReference type="NCBI Taxonomy" id="566012"/>
    <lineage>
        <taxon>Bacteria</taxon>
        <taxon>Bacillati</taxon>
        <taxon>Actinomycetota</taxon>
        <taxon>Actinomycetes</taxon>
        <taxon>Kineosporiales</taxon>
        <taxon>Kineosporiaceae</taxon>
        <taxon>Kineosporia</taxon>
    </lineage>
</organism>
<dbReference type="SUPFAM" id="SSF54197">
    <property type="entry name" value="HIT-like"/>
    <property type="match status" value="1"/>
</dbReference>
<sequence>MTDCLFCKIIAGDLPSDMVYRGDRVVAFRDINPVAPTHILVVPVDHHPDVVHLAAKDEPLLTELVTVAGELAKAEAGGQFRLMFNTGAEAGQTVFHVHAHVLAGHPMGFPG</sequence>
<dbReference type="Proteomes" id="UP001501074">
    <property type="component" value="Unassembled WGS sequence"/>
</dbReference>
<dbReference type="Pfam" id="PF11969">
    <property type="entry name" value="DcpS_C"/>
    <property type="match status" value="1"/>
</dbReference>